<proteinExistence type="predicted"/>
<keyword evidence="3" id="KW-1185">Reference proteome</keyword>
<dbReference type="Proteomes" id="UP000271031">
    <property type="component" value="Unassembled WGS sequence"/>
</dbReference>
<evidence type="ECO:0000313" key="3">
    <source>
        <dbReference type="Proteomes" id="UP000271031"/>
    </source>
</evidence>
<keyword evidence="1" id="KW-0732">Signal</keyword>
<sequence length="187" mass="21018">MMNRHKVFMIALQILSISFLLFGCSTSNSSHGNVEYLIYKDNENHFSINYPSTWSIDSKQPNVGVMFDSPKENDQDMYTENVSAGAFSLPTEATSPIENYVNGMVDTIKKQTPEMNVIKTSSLKINNVPAIQIIYTAKRDNLDLAYKATYLLKGKVGYIIVFTCLNGEIDKYSPVVDNMINSFVITD</sequence>
<dbReference type="Gene3D" id="3.40.1000.10">
    <property type="entry name" value="Mog1/PsbP, alpha/beta/alpha sandwich"/>
    <property type="match status" value="1"/>
</dbReference>
<feature type="chain" id="PRO_5038729515" description="PsbP C-terminal domain-containing protein" evidence="1">
    <location>
        <begin position="33"/>
        <end position="187"/>
    </location>
</feature>
<comment type="caution">
    <text evidence="2">The sequence shown here is derived from an EMBL/GenBank/DDBJ whole genome shotgun (WGS) entry which is preliminary data.</text>
</comment>
<dbReference type="OrthoDB" id="2679569at2"/>
<feature type="signal peptide" evidence="1">
    <location>
        <begin position="1"/>
        <end position="32"/>
    </location>
</feature>
<dbReference type="EMBL" id="RHHQ01000012">
    <property type="protein sequence ID" value="RNB86931.1"/>
    <property type="molecule type" value="Genomic_DNA"/>
</dbReference>
<evidence type="ECO:0000256" key="1">
    <source>
        <dbReference type="SAM" id="SignalP"/>
    </source>
</evidence>
<gene>
    <name evidence="2" type="ORF">EDM56_14540</name>
</gene>
<name>A0A3M8DHI0_9BACL</name>
<evidence type="ECO:0000313" key="2">
    <source>
        <dbReference type="EMBL" id="RNB86931.1"/>
    </source>
</evidence>
<dbReference type="PROSITE" id="PS51257">
    <property type="entry name" value="PROKAR_LIPOPROTEIN"/>
    <property type="match status" value="1"/>
</dbReference>
<organism evidence="2 3">
    <name type="scientific">Brevibacillus fluminis</name>
    <dbReference type="NCBI Taxonomy" id="511487"/>
    <lineage>
        <taxon>Bacteria</taxon>
        <taxon>Bacillati</taxon>
        <taxon>Bacillota</taxon>
        <taxon>Bacilli</taxon>
        <taxon>Bacillales</taxon>
        <taxon>Paenibacillaceae</taxon>
        <taxon>Brevibacillus</taxon>
    </lineage>
</organism>
<evidence type="ECO:0008006" key="4">
    <source>
        <dbReference type="Google" id="ProtNLM"/>
    </source>
</evidence>
<dbReference type="AlphaFoldDB" id="A0A3M8DHI0"/>
<reference evidence="2 3" key="1">
    <citation type="submission" date="2018-10" db="EMBL/GenBank/DDBJ databases">
        <title>Phylogenomics of Brevibacillus.</title>
        <authorList>
            <person name="Dunlap C."/>
        </authorList>
    </citation>
    <scope>NUCLEOTIDE SEQUENCE [LARGE SCALE GENOMIC DNA]</scope>
    <source>
        <strain evidence="2 3">JCM 15716</strain>
    </source>
</reference>
<accession>A0A3M8DHI0</accession>
<protein>
    <recommendedName>
        <fullName evidence="4">PsbP C-terminal domain-containing protein</fullName>
    </recommendedName>
</protein>
<dbReference type="Pfam" id="PF18933">
    <property type="entry name" value="PsbP_2"/>
    <property type="match status" value="1"/>
</dbReference>